<name>A0A3B1DFC0_9ZZZZ</name>
<evidence type="ECO:0000313" key="1">
    <source>
        <dbReference type="EMBL" id="VAX39492.1"/>
    </source>
</evidence>
<reference evidence="1" key="1">
    <citation type="submission" date="2018-06" db="EMBL/GenBank/DDBJ databases">
        <authorList>
            <person name="Zhirakovskaya E."/>
        </authorList>
    </citation>
    <scope>NUCLEOTIDE SEQUENCE</scope>
</reference>
<dbReference type="Pfam" id="PF14375">
    <property type="entry name" value="Cys_rich_CWC"/>
    <property type="match status" value="1"/>
</dbReference>
<evidence type="ECO:0008006" key="2">
    <source>
        <dbReference type="Google" id="ProtNLM"/>
    </source>
</evidence>
<accession>A0A3B1DFC0</accession>
<organism evidence="1">
    <name type="scientific">hydrothermal vent metagenome</name>
    <dbReference type="NCBI Taxonomy" id="652676"/>
    <lineage>
        <taxon>unclassified sequences</taxon>
        <taxon>metagenomes</taxon>
        <taxon>ecological metagenomes</taxon>
    </lineage>
</organism>
<sequence>MSCREAAVKQCSLCGESMTCGIQAGNSTCWCFELPHVMKMETASTGCLCRDCLEAAIKKQSGDFYSQSKQLSQYR</sequence>
<gene>
    <name evidence="1" type="ORF">MNBD_PLANCTO02-999</name>
</gene>
<dbReference type="EMBL" id="UOGL01000335">
    <property type="protein sequence ID" value="VAX39492.1"/>
    <property type="molecule type" value="Genomic_DNA"/>
</dbReference>
<dbReference type="InterPro" id="IPR032720">
    <property type="entry name" value="Cys_rich_CWC"/>
</dbReference>
<dbReference type="AlphaFoldDB" id="A0A3B1DFC0"/>
<proteinExistence type="predicted"/>
<protein>
    <recommendedName>
        <fullName evidence="2">Cysteine-rich CWC</fullName>
    </recommendedName>
</protein>